<name>A0A6L3VB65_9BACI</name>
<comment type="caution">
    <text evidence="9">The sequence shown here is derived from an EMBL/GenBank/DDBJ whole genome shotgun (WGS) entry which is preliminary data.</text>
</comment>
<accession>A0A6L3VB65</accession>
<dbReference type="InterPro" id="IPR000700">
    <property type="entry name" value="PAS-assoc_C"/>
</dbReference>
<dbReference type="Pfam" id="PF18024">
    <property type="entry name" value="HTH_50"/>
    <property type="match status" value="1"/>
</dbReference>
<evidence type="ECO:0000259" key="7">
    <source>
        <dbReference type="PROSITE" id="PS50112"/>
    </source>
</evidence>
<protein>
    <recommendedName>
        <fullName evidence="4">HTH-type transcriptional regulatory protein TyrR</fullName>
    </recommendedName>
</protein>
<dbReference type="InterPro" id="IPR035965">
    <property type="entry name" value="PAS-like_dom_sf"/>
</dbReference>
<dbReference type="GO" id="GO:0006355">
    <property type="term" value="P:regulation of DNA-templated transcription"/>
    <property type="evidence" value="ECO:0007669"/>
    <property type="project" value="InterPro"/>
</dbReference>
<dbReference type="Pfam" id="PF25601">
    <property type="entry name" value="AAA_lid_14"/>
    <property type="match status" value="1"/>
</dbReference>
<dbReference type="GO" id="GO:0003677">
    <property type="term" value="F:DNA binding"/>
    <property type="evidence" value="ECO:0007669"/>
    <property type="project" value="UniProtKB-KW"/>
</dbReference>
<feature type="domain" description="Sigma-54 factor interaction" evidence="6">
    <location>
        <begin position="248"/>
        <end position="477"/>
    </location>
</feature>
<dbReference type="Pfam" id="PF00158">
    <property type="entry name" value="Sigma54_activat"/>
    <property type="match status" value="1"/>
</dbReference>
<dbReference type="InterPro" id="IPR025662">
    <property type="entry name" value="Sigma_54_int_dom_ATP-bd_1"/>
</dbReference>
<dbReference type="SMART" id="SM00382">
    <property type="entry name" value="AAA"/>
    <property type="match status" value="1"/>
</dbReference>
<dbReference type="InterPro" id="IPR027417">
    <property type="entry name" value="P-loop_NTPase"/>
</dbReference>
<feature type="domain" description="PAS" evidence="7">
    <location>
        <begin position="107"/>
        <end position="187"/>
    </location>
</feature>
<dbReference type="GO" id="GO:0005524">
    <property type="term" value="F:ATP binding"/>
    <property type="evidence" value="ECO:0007669"/>
    <property type="project" value="UniProtKB-KW"/>
</dbReference>
<gene>
    <name evidence="9" type="ORF">F7731_00070</name>
</gene>
<dbReference type="PROSITE" id="PS00676">
    <property type="entry name" value="SIGMA54_INTERACT_2"/>
    <property type="match status" value="1"/>
</dbReference>
<dbReference type="InterPro" id="IPR002078">
    <property type="entry name" value="Sigma_54_int"/>
</dbReference>
<dbReference type="InterPro" id="IPR000014">
    <property type="entry name" value="PAS"/>
</dbReference>
<dbReference type="NCBIfam" id="TIGR00229">
    <property type="entry name" value="sensory_box"/>
    <property type="match status" value="1"/>
</dbReference>
<keyword evidence="5" id="KW-0175">Coiled coil</keyword>
<dbReference type="PANTHER" id="PTHR32071:SF57">
    <property type="entry name" value="C4-DICARBOXYLATE TRANSPORT TRANSCRIPTIONAL REGULATORY PROTEIN DCTD"/>
    <property type="match status" value="1"/>
</dbReference>
<dbReference type="PROSITE" id="PS50112">
    <property type="entry name" value="PAS"/>
    <property type="match status" value="1"/>
</dbReference>
<dbReference type="PROSITE" id="PS50113">
    <property type="entry name" value="PAC"/>
    <property type="match status" value="1"/>
</dbReference>
<dbReference type="Proteomes" id="UP000481030">
    <property type="component" value="Unassembled WGS sequence"/>
</dbReference>
<proteinExistence type="predicted"/>
<dbReference type="InterPro" id="IPR025943">
    <property type="entry name" value="Sigma_54_int_dom_ATP-bd_2"/>
</dbReference>
<organism evidence="9 10">
    <name type="scientific">Cytobacillus depressus</name>
    <dbReference type="NCBI Taxonomy" id="1602942"/>
    <lineage>
        <taxon>Bacteria</taxon>
        <taxon>Bacillati</taxon>
        <taxon>Bacillota</taxon>
        <taxon>Bacilli</taxon>
        <taxon>Bacillales</taxon>
        <taxon>Bacillaceae</taxon>
        <taxon>Cytobacillus</taxon>
    </lineage>
</organism>
<dbReference type="PROSITE" id="PS00675">
    <property type="entry name" value="SIGMA54_INTERACT_1"/>
    <property type="match status" value="1"/>
</dbReference>
<dbReference type="EMBL" id="WBOS01000001">
    <property type="protein sequence ID" value="KAB2338017.1"/>
    <property type="molecule type" value="Genomic_DNA"/>
</dbReference>
<evidence type="ECO:0000256" key="5">
    <source>
        <dbReference type="SAM" id="Coils"/>
    </source>
</evidence>
<dbReference type="RefSeq" id="WP_151532738.1">
    <property type="nucleotide sequence ID" value="NZ_WBOS01000001.1"/>
</dbReference>
<dbReference type="PROSITE" id="PS50045">
    <property type="entry name" value="SIGMA54_INTERACT_4"/>
    <property type="match status" value="1"/>
</dbReference>
<evidence type="ECO:0000313" key="9">
    <source>
        <dbReference type="EMBL" id="KAB2338017.1"/>
    </source>
</evidence>
<dbReference type="FunFam" id="3.40.50.300:FF:000006">
    <property type="entry name" value="DNA-binding transcriptional regulator NtrC"/>
    <property type="match status" value="1"/>
</dbReference>
<dbReference type="Pfam" id="PF13426">
    <property type="entry name" value="PAS_9"/>
    <property type="match status" value="1"/>
</dbReference>
<keyword evidence="10" id="KW-1185">Reference proteome</keyword>
<evidence type="ECO:0000256" key="3">
    <source>
        <dbReference type="ARBA" id="ARBA00022840"/>
    </source>
</evidence>
<evidence type="ECO:0000256" key="1">
    <source>
        <dbReference type="ARBA" id="ARBA00022741"/>
    </source>
</evidence>
<evidence type="ECO:0000256" key="2">
    <source>
        <dbReference type="ARBA" id="ARBA00022797"/>
    </source>
</evidence>
<dbReference type="SUPFAM" id="SSF55785">
    <property type="entry name" value="PYP-like sensor domain (PAS domain)"/>
    <property type="match status" value="1"/>
</dbReference>
<dbReference type="Gene3D" id="3.40.50.300">
    <property type="entry name" value="P-loop containing nucleotide triphosphate hydrolases"/>
    <property type="match status" value="1"/>
</dbReference>
<evidence type="ECO:0000259" key="6">
    <source>
        <dbReference type="PROSITE" id="PS50045"/>
    </source>
</evidence>
<evidence type="ECO:0000313" key="10">
    <source>
        <dbReference type="Proteomes" id="UP000481030"/>
    </source>
</evidence>
<dbReference type="InterPro" id="IPR009057">
    <property type="entry name" value="Homeodomain-like_sf"/>
</dbReference>
<dbReference type="Pfam" id="PF13188">
    <property type="entry name" value="PAS_8"/>
    <property type="match status" value="1"/>
</dbReference>
<keyword evidence="1" id="KW-0547">Nucleotide-binding</keyword>
<dbReference type="SUPFAM" id="SSF46689">
    <property type="entry name" value="Homeodomain-like"/>
    <property type="match status" value="1"/>
</dbReference>
<keyword evidence="3" id="KW-0067">ATP-binding</keyword>
<reference evidence="9 10" key="1">
    <citation type="journal article" date="2016" name="Antonie Van Leeuwenhoek">
        <title>Bacillus depressus sp. nov., isolated from soil of a sunflower field.</title>
        <authorList>
            <person name="Wei X."/>
            <person name="Xin D."/>
            <person name="Xin Y."/>
            <person name="Zhang H."/>
            <person name="Wang T."/>
            <person name="Zhang J."/>
        </authorList>
    </citation>
    <scope>NUCLEOTIDE SEQUENCE [LARGE SCALE GENOMIC DNA]</scope>
    <source>
        <strain evidence="9 10">BZ1</strain>
    </source>
</reference>
<dbReference type="InterPro" id="IPR003593">
    <property type="entry name" value="AAA+_ATPase"/>
</dbReference>
<dbReference type="PANTHER" id="PTHR32071">
    <property type="entry name" value="TRANSCRIPTIONAL REGULATORY PROTEIN"/>
    <property type="match status" value="1"/>
</dbReference>
<evidence type="ECO:0000259" key="8">
    <source>
        <dbReference type="PROSITE" id="PS50113"/>
    </source>
</evidence>
<keyword evidence="2" id="KW-0058">Aromatic hydrocarbons catabolism</keyword>
<dbReference type="Gene3D" id="1.10.8.60">
    <property type="match status" value="1"/>
</dbReference>
<evidence type="ECO:0000256" key="4">
    <source>
        <dbReference type="ARBA" id="ARBA00029500"/>
    </source>
</evidence>
<dbReference type="Gene3D" id="1.10.10.60">
    <property type="entry name" value="Homeodomain-like"/>
    <property type="match status" value="1"/>
</dbReference>
<dbReference type="SUPFAM" id="SSF52540">
    <property type="entry name" value="P-loop containing nucleoside triphosphate hydrolases"/>
    <property type="match status" value="1"/>
</dbReference>
<dbReference type="InterPro" id="IPR058031">
    <property type="entry name" value="AAA_lid_NorR"/>
</dbReference>
<dbReference type="Gene3D" id="3.30.450.20">
    <property type="entry name" value="PAS domain"/>
    <property type="match status" value="1"/>
</dbReference>
<feature type="domain" description="PAC" evidence="8">
    <location>
        <begin position="176"/>
        <end position="226"/>
    </location>
</feature>
<feature type="coiled-coil region" evidence="5">
    <location>
        <begin position="210"/>
        <end position="237"/>
    </location>
</feature>
<dbReference type="CDD" id="cd00009">
    <property type="entry name" value="AAA"/>
    <property type="match status" value="1"/>
</dbReference>
<sequence>MFDLYAIGNNIPFGVLVADIKGEIHYQNQSCQHILNTEHTDKKFIQEILPGSIIIKVIKEGQFEISTYNETALLNLPIITGNLGMILFFPNDIYHELLSKSPKVIDLKQELEAIMNLNGELVTITDANGIVLRVSNACEQILGVKEYDFIGRSAPDMEKSGVIKPSSTKYVIENKRKITMNQVTKSGRRLIVHAHPIFKDDGTLHKVINISKDVTEIENLQKKLEETKSVLDYYHQELSILKKKDQEMIYKSKAMERVYELACRVADVDATIFIHGETGVGKEVLARTIHNLSNRKNAPFVKINCGAIPDSIIESELFGYAKGTFTGANKDGKKGLALAAHEGTLFLDEIGELPFSVQAKLLQLLQEKRFTPLGETKVVEVDVRFIAATNRNLEEMVREGKFREDLYYRLYVVPITIPPLSKRKEDIPFLVSHFLEIYSQKYKQYKTIDKEIIEFFTDYEWKGNVRELQNTMERLVLTIPAQHIELRHLPKRLFLSPSRQIRGMGKNINLKQEVEQFEKQLIIHALETSSTMREASKKLGVDASTISRKVRRYKINVAKLQFLV</sequence>
<dbReference type="AlphaFoldDB" id="A0A6L3VB65"/>
<dbReference type="OrthoDB" id="9771372at2"/>
<dbReference type="InterPro" id="IPR030828">
    <property type="entry name" value="HTH_TyrR"/>
</dbReference>